<keyword evidence="1" id="KW-0175">Coiled coil</keyword>
<accession>A0A9N9A371</accession>
<protein>
    <submittedName>
        <fullName evidence="2">14230_t:CDS:1</fullName>
    </submittedName>
</protein>
<proteinExistence type="predicted"/>
<dbReference type="Proteomes" id="UP000789396">
    <property type="component" value="Unassembled WGS sequence"/>
</dbReference>
<keyword evidence="3" id="KW-1185">Reference proteome</keyword>
<comment type="caution">
    <text evidence="2">The sequence shown here is derived from an EMBL/GenBank/DDBJ whole genome shotgun (WGS) entry which is preliminary data.</text>
</comment>
<name>A0A9N9A371_9GLOM</name>
<organism evidence="2 3">
    <name type="scientific">Racocetra fulgida</name>
    <dbReference type="NCBI Taxonomy" id="60492"/>
    <lineage>
        <taxon>Eukaryota</taxon>
        <taxon>Fungi</taxon>
        <taxon>Fungi incertae sedis</taxon>
        <taxon>Mucoromycota</taxon>
        <taxon>Glomeromycotina</taxon>
        <taxon>Glomeromycetes</taxon>
        <taxon>Diversisporales</taxon>
        <taxon>Gigasporaceae</taxon>
        <taxon>Racocetra</taxon>
    </lineage>
</organism>
<evidence type="ECO:0000256" key="1">
    <source>
        <dbReference type="SAM" id="Coils"/>
    </source>
</evidence>
<dbReference type="EMBL" id="CAJVPZ010002551">
    <property type="protein sequence ID" value="CAG8515232.1"/>
    <property type="molecule type" value="Genomic_DNA"/>
</dbReference>
<reference evidence="2" key="1">
    <citation type="submission" date="2021-06" db="EMBL/GenBank/DDBJ databases">
        <authorList>
            <person name="Kallberg Y."/>
            <person name="Tangrot J."/>
            <person name="Rosling A."/>
        </authorList>
    </citation>
    <scope>NUCLEOTIDE SEQUENCE</scope>
    <source>
        <strain evidence="2">IN212</strain>
    </source>
</reference>
<dbReference type="AlphaFoldDB" id="A0A9N9A371"/>
<evidence type="ECO:0000313" key="3">
    <source>
        <dbReference type="Proteomes" id="UP000789396"/>
    </source>
</evidence>
<evidence type="ECO:0000313" key="2">
    <source>
        <dbReference type="EMBL" id="CAG8515232.1"/>
    </source>
</evidence>
<feature type="coiled-coil region" evidence="1">
    <location>
        <begin position="2"/>
        <end position="29"/>
    </location>
</feature>
<gene>
    <name evidence="2" type="ORF">RFULGI_LOCUS3087</name>
</gene>
<sequence>MKNEFNDDYLRLEDQLKEQEYRLENVKGNNSDNLFMICKIGGNAKKENYKESVTVTKCDITNRSNCEEIKADEKTSGNEYVKRTEY</sequence>